<dbReference type="InterPro" id="IPR000101">
    <property type="entry name" value="GGT_peptidase"/>
</dbReference>
<feature type="binding site" evidence="7">
    <location>
        <position position="427"/>
    </location>
    <ligand>
        <name>L-glutamate</name>
        <dbReference type="ChEBI" id="CHEBI:29985"/>
    </ligand>
</feature>
<evidence type="ECO:0000256" key="9">
    <source>
        <dbReference type="SAM" id="SignalP"/>
    </source>
</evidence>
<dbReference type="GO" id="GO:0006751">
    <property type="term" value="P:glutathione catabolic process"/>
    <property type="evidence" value="ECO:0007669"/>
    <property type="project" value="UniProtKB-UniRule"/>
</dbReference>
<dbReference type="Gene3D" id="3.60.20.40">
    <property type="match status" value="1"/>
</dbReference>
<keyword evidence="8" id="KW-0378">Hydrolase</keyword>
<dbReference type="EMBL" id="AEWJ01000018">
    <property type="protein sequence ID" value="EGD60552.1"/>
    <property type="molecule type" value="Genomic_DNA"/>
</dbReference>
<feature type="active site" description="Nucleophile" evidence="6">
    <location>
        <position position="385"/>
    </location>
</feature>
<evidence type="ECO:0000256" key="4">
    <source>
        <dbReference type="ARBA" id="ARBA00023315"/>
    </source>
</evidence>
<sequence>MKLKRIVNRWLMRLATGTALGALALAPVPQAAMAASPVPVAADHGMVVSAHRLATEAGLDVLRRGGNAVDAAVAVAYALAVTFPEAGNLGGGGFMTLRLADGTVHFLDFRETAPGAARATMYLDKAGKVIPGLSTRGWLASGIPGTVAGMEYARQHWGSRPRGELMAPAIRLASEGFVLDRGDAEMLAEAAEGFRKDATTAAIFLDHGQPWRPGDRLVQADLGHSLRLIAENGEDAFYKGPISAAMIAASRKNGGIFSAADFTAYKVRDMKPLECDYRGYHVISAPPPSSGGVVICETLNILSAYPMTKMGYHSADATHVTIEALRRAYHDRNLLLGDPDYVKMDLGKLTSSAYADTLRAGIAMNKATPSLSLGGVTASPEGQNTTHFSIVDPAGNAVSVTYTLNDWFGAYVTAPGTGILMNDEMDDFSAKPGASNIYGLVEGPNNAIAPGKRPLSSMTPTIVTKDGKLALVIGTPGGSRIPTGVLQVMTNMIDYGMTLTEAIEAPRIHQQWLPDVTYYERFGLSPDTLAILAARGHKMVEHRHGNHIAAIVVGGPRIAGATPPPADDEGVDIPPAHLFGAIDPRLPMGSAEGY</sequence>
<keyword evidence="8" id="KW-0808">Transferase</keyword>
<feature type="chain" id="PRO_5003272388" description="Glutathione hydrolase proenzyme" evidence="9">
    <location>
        <begin position="35"/>
        <end position="594"/>
    </location>
</feature>
<evidence type="ECO:0000256" key="8">
    <source>
        <dbReference type="RuleBase" id="RU368036"/>
    </source>
</evidence>
<dbReference type="InterPro" id="IPR055262">
    <property type="entry name" value="GGT_CS"/>
</dbReference>
<evidence type="ECO:0000256" key="6">
    <source>
        <dbReference type="PIRSR" id="PIRSR600101-1"/>
    </source>
</evidence>
<feature type="binding site" evidence="7">
    <location>
        <begin position="403"/>
        <end position="405"/>
    </location>
    <ligand>
        <name>L-glutamate</name>
        <dbReference type="ChEBI" id="CHEBI:29985"/>
    </ligand>
</feature>
<feature type="binding site" evidence="7">
    <location>
        <position position="478"/>
    </location>
    <ligand>
        <name>L-glutamate</name>
        <dbReference type="ChEBI" id="CHEBI:29985"/>
    </ligand>
</feature>
<keyword evidence="8" id="KW-0317">Glutathione biosynthesis</keyword>
<protein>
    <recommendedName>
        <fullName evidence="8">Glutathione hydrolase proenzyme</fullName>
        <ecNumber evidence="8">2.3.2.2</ecNumber>
        <ecNumber evidence="8">3.4.19.13</ecNumber>
    </recommendedName>
    <component>
        <recommendedName>
            <fullName evidence="8">Glutathione hydrolase large chain</fullName>
        </recommendedName>
    </component>
    <component>
        <recommendedName>
            <fullName evidence="8">Glutathione hydrolase small chain</fullName>
        </recommendedName>
    </component>
</protein>
<keyword evidence="4 8" id="KW-0012">Acyltransferase</keyword>
<comment type="PTM">
    <text evidence="8">Cleaved by autocatalysis into a large and a small subunit.</text>
</comment>
<feature type="binding site" evidence="7">
    <location>
        <begin position="456"/>
        <end position="457"/>
    </location>
    <ligand>
        <name>L-glutamate</name>
        <dbReference type="ChEBI" id="CHEBI:29985"/>
    </ligand>
</feature>
<dbReference type="HOGENOM" id="CLU_014813_0_3_5"/>
<dbReference type="FunCoup" id="F1Z4E2">
    <property type="interactions" value="280"/>
</dbReference>
<dbReference type="Proteomes" id="UP000004728">
    <property type="component" value="Unassembled WGS sequence"/>
</dbReference>
<keyword evidence="8" id="KW-0865">Zymogen</keyword>
<dbReference type="InterPro" id="IPR043138">
    <property type="entry name" value="GGT_lsub"/>
</dbReference>
<dbReference type="PROSITE" id="PS00462">
    <property type="entry name" value="G_GLU_TRANSPEPTIDASE"/>
    <property type="match status" value="1"/>
</dbReference>
<dbReference type="PANTHER" id="PTHR43199">
    <property type="entry name" value="GLUTATHIONE HYDROLASE"/>
    <property type="match status" value="1"/>
</dbReference>
<dbReference type="Gene3D" id="1.10.246.130">
    <property type="match status" value="1"/>
</dbReference>
<dbReference type="GO" id="GO:0006750">
    <property type="term" value="P:glutathione biosynthetic process"/>
    <property type="evidence" value="ECO:0007669"/>
    <property type="project" value="UniProtKB-KW"/>
</dbReference>
<comment type="caution">
    <text evidence="10">The sequence shown here is derived from an EMBL/GenBank/DDBJ whole genome shotgun (WGS) entry which is preliminary data.</text>
</comment>
<comment type="catalytic activity">
    <reaction evidence="5 8">
        <text>an N-terminal (5-L-glutamyl)-[peptide] + an alpha-amino acid = 5-L-glutamyl amino acid + an N-terminal L-alpha-aminoacyl-[peptide]</text>
        <dbReference type="Rhea" id="RHEA:23904"/>
        <dbReference type="Rhea" id="RHEA-COMP:9780"/>
        <dbReference type="Rhea" id="RHEA-COMP:9795"/>
        <dbReference type="ChEBI" id="CHEBI:77644"/>
        <dbReference type="ChEBI" id="CHEBI:78597"/>
        <dbReference type="ChEBI" id="CHEBI:78599"/>
        <dbReference type="ChEBI" id="CHEBI:78608"/>
        <dbReference type="EC" id="2.3.2.2"/>
    </reaction>
</comment>
<comment type="catalytic activity">
    <reaction evidence="2 8">
        <text>glutathione + H2O = L-cysteinylglycine + L-glutamate</text>
        <dbReference type="Rhea" id="RHEA:28807"/>
        <dbReference type="ChEBI" id="CHEBI:15377"/>
        <dbReference type="ChEBI" id="CHEBI:29985"/>
        <dbReference type="ChEBI" id="CHEBI:57925"/>
        <dbReference type="ChEBI" id="CHEBI:61694"/>
        <dbReference type="EC" id="3.4.19.13"/>
    </reaction>
</comment>
<comment type="subunit">
    <text evidence="8">This enzyme consists of two polypeptide chains, which are synthesized in precursor form from a single polypeptide.</text>
</comment>
<evidence type="ECO:0000256" key="7">
    <source>
        <dbReference type="PIRSR" id="PIRSR600101-2"/>
    </source>
</evidence>
<dbReference type="EC" id="3.4.19.13" evidence="8"/>
<feature type="binding site" evidence="7">
    <location>
        <position position="110"/>
    </location>
    <ligand>
        <name>L-glutamate</name>
        <dbReference type="ChEBI" id="CHEBI:29985"/>
    </ligand>
</feature>
<comment type="pathway">
    <text evidence="8">Sulfur metabolism; glutathione metabolism.</text>
</comment>
<dbReference type="NCBIfam" id="TIGR00066">
    <property type="entry name" value="g_glut_trans"/>
    <property type="match status" value="1"/>
</dbReference>
<evidence type="ECO:0000256" key="2">
    <source>
        <dbReference type="ARBA" id="ARBA00001089"/>
    </source>
</evidence>
<evidence type="ECO:0000256" key="5">
    <source>
        <dbReference type="ARBA" id="ARBA00047417"/>
    </source>
</evidence>
<dbReference type="PANTHER" id="PTHR43199:SF6">
    <property type="entry name" value="GLUTATHIONE HYDROLASE PROENZYME"/>
    <property type="match status" value="1"/>
</dbReference>
<dbReference type="STRING" id="983920.Y88_2842"/>
<dbReference type="AlphaFoldDB" id="F1Z4E2"/>
<dbReference type="InterPro" id="IPR043137">
    <property type="entry name" value="GGT_ssub_C"/>
</dbReference>
<evidence type="ECO:0000256" key="3">
    <source>
        <dbReference type="ARBA" id="ARBA00009381"/>
    </source>
</evidence>
<evidence type="ECO:0000313" key="10">
    <source>
        <dbReference type="EMBL" id="EGD60552.1"/>
    </source>
</evidence>
<comment type="similarity">
    <text evidence="3 8">Belongs to the gamma-glutamyltransferase family.</text>
</comment>
<keyword evidence="11" id="KW-1185">Reference proteome</keyword>
<dbReference type="Pfam" id="PF01019">
    <property type="entry name" value="G_glu_transpept"/>
    <property type="match status" value="1"/>
</dbReference>
<feature type="signal peptide" evidence="9">
    <location>
        <begin position="1"/>
        <end position="34"/>
    </location>
</feature>
<dbReference type="SUPFAM" id="SSF56235">
    <property type="entry name" value="N-terminal nucleophile aminohydrolases (Ntn hydrolases)"/>
    <property type="match status" value="1"/>
</dbReference>
<reference evidence="10 11" key="1">
    <citation type="journal article" date="2012" name="J. Bacteriol.">
        <title>Draft Genome Sequence of Novosphingobium nitrogenifigens Y88T.</title>
        <authorList>
            <person name="Strabala T.J."/>
            <person name="Macdonald L."/>
            <person name="Liu V."/>
            <person name="Smit A.M."/>
        </authorList>
    </citation>
    <scope>NUCLEOTIDE SEQUENCE [LARGE SCALE GENOMIC DNA]</scope>
    <source>
        <strain evidence="10 11">DSM 19370</strain>
    </source>
</reference>
<dbReference type="InterPro" id="IPR051792">
    <property type="entry name" value="GGT_bact"/>
</dbReference>
<comment type="catalytic activity">
    <reaction evidence="1 8">
        <text>an S-substituted glutathione + H2O = an S-substituted L-cysteinylglycine + L-glutamate</text>
        <dbReference type="Rhea" id="RHEA:59468"/>
        <dbReference type="ChEBI" id="CHEBI:15377"/>
        <dbReference type="ChEBI" id="CHEBI:29985"/>
        <dbReference type="ChEBI" id="CHEBI:90779"/>
        <dbReference type="ChEBI" id="CHEBI:143103"/>
        <dbReference type="EC" id="3.4.19.13"/>
    </reaction>
</comment>
<dbReference type="InterPro" id="IPR029055">
    <property type="entry name" value="Ntn_hydrolases_N"/>
</dbReference>
<name>F1Z4E2_9SPHN</name>
<dbReference type="EC" id="2.3.2.2" evidence="8"/>
<dbReference type="GO" id="GO:0103068">
    <property type="term" value="F:leukotriene C4 gamma-glutamyl transferase activity"/>
    <property type="evidence" value="ECO:0007669"/>
    <property type="project" value="UniProtKB-EC"/>
</dbReference>
<dbReference type="UniPathway" id="UPA00204"/>
<accession>F1Z4E2</accession>
<dbReference type="eggNOG" id="COG0405">
    <property type="taxonomic scope" value="Bacteria"/>
</dbReference>
<evidence type="ECO:0000313" key="11">
    <source>
        <dbReference type="Proteomes" id="UP000004728"/>
    </source>
</evidence>
<proteinExistence type="inferred from homology"/>
<keyword evidence="9" id="KW-0732">Signal</keyword>
<organism evidence="10 11">
    <name type="scientific">Novosphingobium nitrogenifigens DSM 19370</name>
    <dbReference type="NCBI Taxonomy" id="983920"/>
    <lineage>
        <taxon>Bacteria</taxon>
        <taxon>Pseudomonadati</taxon>
        <taxon>Pseudomonadota</taxon>
        <taxon>Alphaproteobacteria</taxon>
        <taxon>Sphingomonadales</taxon>
        <taxon>Sphingomonadaceae</taxon>
        <taxon>Novosphingobium</taxon>
    </lineage>
</organism>
<dbReference type="PRINTS" id="PR01210">
    <property type="entry name" value="GGTRANSPTASE"/>
</dbReference>
<gene>
    <name evidence="10" type="ORF">Y88_2842</name>
</gene>
<dbReference type="InParanoid" id="F1Z4E2"/>
<dbReference type="GO" id="GO:0036374">
    <property type="term" value="F:glutathione hydrolase activity"/>
    <property type="evidence" value="ECO:0007669"/>
    <property type="project" value="UniProtKB-UniRule"/>
</dbReference>
<evidence type="ECO:0000256" key="1">
    <source>
        <dbReference type="ARBA" id="ARBA00001049"/>
    </source>
</evidence>
<dbReference type="OrthoDB" id="9781342at2"/>
<dbReference type="RefSeq" id="WP_008068418.1">
    <property type="nucleotide sequence ID" value="NZ_AQWK01000009.1"/>
</dbReference>
<dbReference type="MEROPS" id="T03.001"/>